<dbReference type="PANTHER" id="PTHR31465">
    <property type="entry name" value="PROTEIN RTA1-RELATED"/>
    <property type="match status" value="1"/>
</dbReference>
<dbReference type="OrthoDB" id="3358017at2759"/>
<reference evidence="7" key="1">
    <citation type="journal article" date="2017" name="Genome Biol.">
        <title>Comparative genomics reveals high biological diversity and specific adaptations in the industrially and medically important fungal genus Aspergillus.</title>
        <authorList>
            <person name="de Vries R.P."/>
            <person name="Riley R."/>
            <person name="Wiebenga A."/>
            <person name="Aguilar-Osorio G."/>
            <person name="Amillis S."/>
            <person name="Uchima C.A."/>
            <person name="Anderluh G."/>
            <person name="Asadollahi M."/>
            <person name="Askin M."/>
            <person name="Barry K."/>
            <person name="Battaglia E."/>
            <person name="Bayram O."/>
            <person name="Benocci T."/>
            <person name="Braus-Stromeyer S.A."/>
            <person name="Caldana C."/>
            <person name="Canovas D."/>
            <person name="Cerqueira G.C."/>
            <person name="Chen F."/>
            <person name="Chen W."/>
            <person name="Choi C."/>
            <person name="Clum A."/>
            <person name="Dos Santos R.A."/>
            <person name="Damasio A.R."/>
            <person name="Diallinas G."/>
            <person name="Emri T."/>
            <person name="Fekete E."/>
            <person name="Flipphi M."/>
            <person name="Freyberg S."/>
            <person name="Gallo A."/>
            <person name="Gournas C."/>
            <person name="Habgood R."/>
            <person name="Hainaut M."/>
            <person name="Harispe M.L."/>
            <person name="Henrissat B."/>
            <person name="Hilden K.S."/>
            <person name="Hope R."/>
            <person name="Hossain A."/>
            <person name="Karabika E."/>
            <person name="Karaffa L."/>
            <person name="Karanyi Z."/>
            <person name="Krasevec N."/>
            <person name="Kuo A."/>
            <person name="Kusch H."/>
            <person name="LaButti K."/>
            <person name="Lagendijk E.L."/>
            <person name="Lapidus A."/>
            <person name="Levasseur A."/>
            <person name="Lindquist E."/>
            <person name="Lipzen A."/>
            <person name="Logrieco A.F."/>
            <person name="MacCabe A."/>
            <person name="Maekelae M.R."/>
            <person name="Malavazi I."/>
            <person name="Melin P."/>
            <person name="Meyer V."/>
            <person name="Mielnichuk N."/>
            <person name="Miskei M."/>
            <person name="Molnar A.P."/>
            <person name="Mule G."/>
            <person name="Ngan C.Y."/>
            <person name="Orejas M."/>
            <person name="Orosz E."/>
            <person name="Ouedraogo J.P."/>
            <person name="Overkamp K.M."/>
            <person name="Park H.-S."/>
            <person name="Perrone G."/>
            <person name="Piumi F."/>
            <person name="Punt P.J."/>
            <person name="Ram A.F."/>
            <person name="Ramon A."/>
            <person name="Rauscher S."/>
            <person name="Record E."/>
            <person name="Riano-Pachon D.M."/>
            <person name="Robert V."/>
            <person name="Roehrig J."/>
            <person name="Ruller R."/>
            <person name="Salamov A."/>
            <person name="Salih N.S."/>
            <person name="Samson R.A."/>
            <person name="Sandor E."/>
            <person name="Sanguinetti M."/>
            <person name="Schuetze T."/>
            <person name="Sepcic K."/>
            <person name="Shelest E."/>
            <person name="Sherlock G."/>
            <person name="Sophianopoulou V."/>
            <person name="Squina F.M."/>
            <person name="Sun H."/>
            <person name="Susca A."/>
            <person name="Todd R.B."/>
            <person name="Tsang A."/>
            <person name="Unkles S.E."/>
            <person name="van de Wiele N."/>
            <person name="van Rossen-Uffink D."/>
            <person name="Oliveira J.V."/>
            <person name="Vesth T.C."/>
            <person name="Visser J."/>
            <person name="Yu J.-H."/>
            <person name="Zhou M."/>
            <person name="Andersen M.R."/>
            <person name="Archer D.B."/>
            <person name="Baker S.E."/>
            <person name="Benoit I."/>
            <person name="Brakhage A.A."/>
            <person name="Braus G.H."/>
            <person name="Fischer R."/>
            <person name="Frisvad J.C."/>
            <person name="Goldman G.H."/>
            <person name="Houbraken J."/>
            <person name="Oakley B."/>
            <person name="Pocsi I."/>
            <person name="Scazzocchio C."/>
            <person name="Seiboth B."/>
            <person name="vanKuyk P.A."/>
            <person name="Wortman J."/>
            <person name="Dyer P.S."/>
            <person name="Grigoriev I.V."/>
        </authorList>
    </citation>
    <scope>NUCLEOTIDE SEQUENCE [LARGE SCALE GENOMIC DNA]</scope>
    <source>
        <strain evidence="7">CBS 516.65</strain>
    </source>
</reference>
<evidence type="ECO:0000313" key="6">
    <source>
        <dbReference type="EMBL" id="OJJ86662.1"/>
    </source>
</evidence>
<name>A0A1L9VRZ1_ASPGL</name>
<dbReference type="PANTHER" id="PTHR31465:SF17">
    <property type="entry name" value="DOMAIN PROTEIN, PUTATIVE (AFU_ORTHOLOGUE AFUA_5G09900)-RELATED"/>
    <property type="match status" value="1"/>
</dbReference>
<feature type="transmembrane region" description="Helical" evidence="5">
    <location>
        <begin position="29"/>
        <end position="51"/>
    </location>
</feature>
<evidence type="ECO:0000256" key="1">
    <source>
        <dbReference type="ARBA" id="ARBA00004141"/>
    </source>
</evidence>
<dbReference type="STRING" id="1160497.A0A1L9VRZ1"/>
<evidence type="ECO:0000256" key="2">
    <source>
        <dbReference type="ARBA" id="ARBA00022692"/>
    </source>
</evidence>
<dbReference type="Pfam" id="PF04479">
    <property type="entry name" value="RTA1"/>
    <property type="match status" value="1"/>
</dbReference>
<dbReference type="GeneID" id="34459594"/>
<evidence type="ECO:0000256" key="5">
    <source>
        <dbReference type="SAM" id="Phobius"/>
    </source>
</evidence>
<evidence type="ECO:0000256" key="3">
    <source>
        <dbReference type="ARBA" id="ARBA00022989"/>
    </source>
</evidence>
<evidence type="ECO:0000313" key="7">
    <source>
        <dbReference type="Proteomes" id="UP000184300"/>
    </source>
</evidence>
<keyword evidence="7" id="KW-1185">Reference proteome</keyword>
<dbReference type="RefSeq" id="XP_022403351.1">
    <property type="nucleotide sequence ID" value="XM_022543333.1"/>
</dbReference>
<dbReference type="AlphaFoldDB" id="A0A1L9VRZ1"/>
<gene>
    <name evidence="6" type="ORF">ASPGLDRAFT_23827</name>
</gene>
<dbReference type="VEuPathDB" id="FungiDB:ASPGLDRAFT_23827"/>
<keyword evidence="2 5" id="KW-0812">Transmembrane</keyword>
<evidence type="ECO:0000256" key="4">
    <source>
        <dbReference type="ARBA" id="ARBA00023136"/>
    </source>
</evidence>
<protein>
    <submittedName>
        <fullName evidence="6">Uncharacterized protein</fullName>
    </submittedName>
</protein>
<dbReference type="Proteomes" id="UP000184300">
    <property type="component" value="Unassembled WGS sequence"/>
</dbReference>
<proteinExistence type="predicted"/>
<comment type="subcellular location">
    <subcellularLocation>
        <location evidence="1">Membrane</location>
        <topology evidence="1">Multi-pass membrane protein</topology>
    </subcellularLocation>
</comment>
<organism evidence="6 7">
    <name type="scientific">Aspergillus glaucus CBS 516.65</name>
    <dbReference type="NCBI Taxonomy" id="1160497"/>
    <lineage>
        <taxon>Eukaryota</taxon>
        <taxon>Fungi</taxon>
        <taxon>Dikarya</taxon>
        <taxon>Ascomycota</taxon>
        <taxon>Pezizomycotina</taxon>
        <taxon>Eurotiomycetes</taxon>
        <taxon>Eurotiomycetidae</taxon>
        <taxon>Eurotiales</taxon>
        <taxon>Aspergillaceae</taxon>
        <taxon>Aspergillus</taxon>
        <taxon>Aspergillus subgen. Aspergillus</taxon>
    </lineage>
</organism>
<sequence length="163" mass="18666">MLLGYRPGETFGYYNRAWPHEDRTEISSWALQGMLILCAAPLIAATVYMVLGRVIRSFGDEHLTSMSPKKITAIFVHKNIHTLNVQEVLTEYEAQMRTPTTGNYFPTKFTVFGRTPGVHRFREKNHRLLKRVRLKSLIVSPSDPTSWVGAPYRYAHTARKATI</sequence>
<accession>A0A1L9VRZ1</accession>
<dbReference type="GO" id="GO:0016020">
    <property type="term" value="C:membrane"/>
    <property type="evidence" value="ECO:0007669"/>
    <property type="project" value="UniProtKB-SubCell"/>
</dbReference>
<keyword evidence="4 5" id="KW-0472">Membrane</keyword>
<dbReference type="InterPro" id="IPR007568">
    <property type="entry name" value="RTA1"/>
</dbReference>
<dbReference type="EMBL" id="KV878892">
    <property type="protein sequence ID" value="OJJ86662.1"/>
    <property type="molecule type" value="Genomic_DNA"/>
</dbReference>
<keyword evidence="3 5" id="KW-1133">Transmembrane helix</keyword>